<gene>
    <name evidence="2" type="ordered locus">Halhy_3351</name>
</gene>
<dbReference type="GO" id="GO:0016787">
    <property type="term" value="F:hydrolase activity"/>
    <property type="evidence" value="ECO:0007669"/>
    <property type="project" value="UniProtKB-KW"/>
</dbReference>
<evidence type="ECO:0000313" key="2">
    <source>
        <dbReference type="EMBL" id="AEE51209.1"/>
    </source>
</evidence>
<dbReference type="InterPro" id="IPR000086">
    <property type="entry name" value="NUDIX_hydrolase_dom"/>
</dbReference>
<dbReference type="STRING" id="760192.Halhy_3351"/>
<dbReference type="PANTHER" id="PTHR43736">
    <property type="entry name" value="ADP-RIBOSE PYROPHOSPHATASE"/>
    <property type="match status" value="1"/>
</dbReference>
<sequence length="187" mass="21560">MMKVDQQKQFTLEFLQTYRAADEVELEYVQTTEAFIRAQPNPFDPQLPIGHITVSAILLDQAQENILFHHHLKLDRWLQFGGHVEPDQDHNTLQAAIRELMEETGLSVVAFGVVSGDPIDVDVHLIPARADFPAHPHHDLRYVFKLILPAKFDKTSFKWIPIRELLAWEDPSIQRFAQKVFAMVTEP</sequence>
<accession>F4KUC7</accession>
<dbReference type="Gene3D" id="3.90.79.10">
    <property type="entry name" value="Nucleoside Triphosphate Pyrophosphohydrolase"/>
    <property type="match status" value="1"/>
</dbReference>
<dbReference type="OrthoDB" id="9787880at2"/>
<reference evidence="2 3" key="1">
    <citation type="journal article" date="2011" name="Stand. Genomic Sci.">
        <title>Complete genome sequence of Haliscomenobacter hydrossis type strain (O).</title>
        <authorList>
            <consortium name="US DOE Joint Genome Institute (JGI-PGF)"/>
            <person name="Daligault H."/>
            <person name="Lapidus A."/>
            <person name="Zeytun A."/>
            <person name="Nolan M."/>
            <person name="Lucas S."/>
            <person name="Del Rio T.G."/>
            <person name="Tice H."/>
            <person name="Cheng J.F."/>
            <person name="Tapia R."/>
            <person name="Han C."/>
            <person name="Goodwin L."/>
            <person name="Pitluck S."/>
            <person name="Liolios K."/>
            <person name="Pagani I."/>
            <person name="Ivanova N."/>
            <person name="Huntemann M."/>
            <person name="Mavromatis K."/>
            <person name="Mikhailova N."/>
            <person name="Pati A."/>
            <person name="Chen A."/>
            <person name="Palaniappan K."/>
            <person name="Land M."/>
            <person name="Hauser L."/>
            <person name="Brambilla E.M."/>
            <person name="Rohde M."/>
            <person name="Verbarg S."/>
            <person name="Goker M."/>
            <person name="Bristow J."/>
            <person name="Eisen J.A."/>
            <person name="Markowitz V."/>
            <person name="Hugenholtz P."/>
            <person name="Kyrpides N.C."/>
            <person name="Klenk H.P."/>
            <person name="Woyke T."/>
        </authorList>
    </citation>
    <scope>NUCLEOTIDE SEQUENCE [LARGE SCALE GENOMIC DNA]</scope>
    <source>
        <strain evidence="3">ATCC 27775 / DSM 1100 / LMG 10767 / O</strain>
    </source>
</reference>
<dbReference type="CDD" id="cd03674">
    <property type="entry name" value="NUDIX_Hydrolase"/>
    <property type="match status" value="1"/>
</dbReference>
<reference key="2">
    <citation type="submission" date="2011-04" db="EMBL/GenBank/DDBJ databases">
        <title>Complete sequence of chromosome of Haliscomenobacter hydrossis DSM 1100.</title>
        <authorList>
            <consortium name="US DOE Joint Genome Institute (JGI-PGF)"/>
            <person name="Lucas S."/>
            <person name="Han J."/>
            <person name="Lapidus A."/>
            <person name="Bruce D."/>
            <person name="Goodwin L."/>
            <person name="Pitluck S."/>
            <person name="Peters L."/>
            <person name="Kyrpides N."/>
            <person name="Mavromatis K."/>
            <person name="Ivanova N."/>
            <person name="Ovchinnikova G."/>
            <person name="Pagani I."/>
            <person name="Daligault H."/>
            <person name="Detter J.C."/>
            <person name="Han C."/>
            <person name="Land M."/>
            <person name="Hauser L."/>
            <person name="Markowitz V."/>
            <person name="Cheng J.-F."/>
            <person name="Hugenholtz P."/>
            <person name="Woyke T."/>
            <person name="Wu D."/>
            <person name="Verbarg S."/>
            <person name="Frueling A."/>
            <person name="Brambilla E."/>
            <person name="Klenk H.-P."/>
            <person name="Eisen J.A."/>
        </authorList>
    </citation>
    <scope>NUCLEOTIDE SEQUENCE</scope>
    <source>
        <strain>DSM 1100</strain>
    </source>
</reference>
<feature type="domain" description="Nudix hydrolase" evidence="1">
    <location>
        <begin position="49"/>
        <end position="182"/>
    </location>
</feature>
<dbReference type="Proteomes" id="UP000008461">
    <property type="component" value="Chromosome"/>
</dbReference>
<dbReference type="InterPro" id="IPR015797">
    <property type="entry name" value="NUDIX_hydrolase-like_dom_sf"/>
</dbReference>
<dbReference type="AlphaFoldDB" id="F4KUC7"/>
<dbReference type="EMBL" id="CP002691">
    <property type="protein sequence ID" value="AEE51209.1"/>
    <property type="molecule type" value="Genomic_DNA"/>
</dbReference>
<name>F4KUC7_HALH1</name>
<dbReference type="PROSITE" id="PS51462">
    <property type="entry name" value="NUDIX"/>
    <property type="match status" value="1"/>
</dbReference>
<dbReference type="HOGENOM" id="CLU_101758_1_0_10"/>
<dbReference type="KEGG" id="hhy:Halhy_3351"/>
<evidence type="ECO:0000313" key="3">
    <source>
        <dbReference type="Proteomes" id="UP000008461"/>
    </source>
</evidence>
<dbReference type="SUPFAM" id="SSF55811">
    <property type="entry name" value="Nudix"/>
    <property type="match status" value="1"/>
</dbReference>
<keyword evidence="2" id="KW-0378">Hydrolase</keyword>
<protein>
    <submittedName>
        <fullName evidence="2">NUDIX hydrolase</fullName>
    </submittedName>
</protein>
<organism evidence="2 3">
    <name type="scientific">Haliscomenobacter hydrossis (strain ATCC 27775 / DSM 1100 / LMG 10767 / O)</name>
    <dbReference type="NCBI Taxonomy" id="760192"/>
    <lineage>
        <taxon>Bacteria</taxon>
        <taxon>Pseudomonadati</taxon>
        <taxon>Bacteroidota</taxon>
        <taxon>Saprospiria</taxon>
        <taxon>Saprospirales</taxon>
        <taxon>Haliscomenobacteraceae</taxon>
        <taxon>Haliscomenobacter</taxon>
    </lineage>
</organism>
<evidence type="ECO:0000259" key="1">
    <source>
        <dbReference type="PROSITE" id="PS51462"/>
    </source>
</evidence>
<dbReference type="Pfam" id="PF00293">
    <property type="entry name" value="NUDIX"/>
    <property type="match status" value="1"/>
</dbReference>
<dbReference type="RefSeq" id="WP_013765750.1">
    <property type="nucleotide sequence ID" value="NC_015510.1"/>
</dbReference>
<proteinExistence type="predicted"/>
<keyword evidence="3" id="KW-1185">Reference proteome</keyword>
<dbReference type="eggNOG" id="COG1051">
    <property type="taxonomic scope" value="Bacteria"/>
</dbReference>
<dbReference type="PANTHER" id="PTHR43736:SF1">
    <property type="entry name" value="DIHYDRONEOPTERIN TRIPHOSPHATE DIPHOSPHATASE"/>
    <property type="match status" value="1"/>
</dbReference>